<keyword evidence="1" id="KW-0175">Coiled coil</keyword>
<name>A0AAJ7SXW1_PETMA</name>
<feature type="compositionally biased region" description="Basic and acidic residues" evidence="2">
    <location>
        <begin position="73"/>
        <end position="85"/>
    </location>
</feature>
<dbReference type="RefSeq" id="XP_032807254.1">
    <property type="nucleotide sequence ID" value="XM_032951363.1"/>
</dbReference>
<gene>
    <name evidence="4" type="primary">LOC116940946</name>
</gene>
<feature type="coiled-coil region" evidence="1">
    <location>
        <begin position="238"/>
        <end position="265"/>
    </location>
</feature>
<dbReference type="Proteomes" id="UP001318040">
    <property type="component" value="Chromosome 10"/>
</dbReference>
<sequence length="279" mass="30334">MSSSSSLLWRCCCCVPPEGTPDERERLVHRGGSLIPANEQAGDGGDSAEQPPPNRGSVVSARKARPPPASAEALDRHGGEEDRGRALTVRAVGVPDVDSRVTDAAETFANLQAEHMGVARARQDLCKSACCGSAASQHGLAECLRNLELRHETELKMELKGYNFSLVMKDGGVDMPTSVQEAARLVSELSTRARAFLGMSTRLDEMMAALLRTESTISKEVSETNRDYADNVRAHDNMQRSLAELRRGRKDVARYKQEINSLLLQVAQIAGVMEQASED</sequence>
<evidence type="ECO:0000313" key="3">
    <source>
        <dbReference type="Proteomes" id="UP001318040"/>
    </source>
</evidence>
<organism evidence="3 4">
    <name type="scientific">Petromyzon marinus</name>
    <name type="common">Sea lamprey</name>
    <dbReference type="NCBI Taxonomy" id="7757"/>
    <lineage>
        <taxon>Eukaryota</taxon>
        <taxon>Metazoa</taxon>
        <taxon>Chordata</taxon>
        <taxon>Craniata</taxon>
        <taxon>Vertebrata</taxon>
        <taxon>Cyclostomata</taxon>
        <taxon>Hyperoartia</taxon>
        <taxon>Petromyzontiformes</taxon>
        <taxon>Petromyzontidae</taxon>
        <taxon>Petromyzon</taxon>
    </lineage>
</organism>
<evidence type="ECO:0000256" key="1">
    <source>
        <dbReference type="SAM" id="Coils"/>
    </source>
</evidence>
<accession>A0AAJ7SXW1</accession>
<proteinExistence type="predicted"/>
<evidence type="ECO:0000313" key="4">
    <source>
        <dbReference type="RefSeq" id="XP_032807254.1"/>
    </source>
</evidence>
<evidence type="ECO:0000256" key="2">
    <source>
        <dbReference type="SAM" id="MobiDB-lite"/>
    </source>
</evidence>
<protein>
    <submittedName>
        <fullName evidence="4">Uncharacterized protein LOC116940946</fullName>
    </submittedName>
</protein>
<dbReference type="AlphaFoldDB" id="A0AAJ7SXW1"/>
<feature type="region of interest" description="Disordered" evidence="2">
    <location>
        <begin position="17"/>
        <end position="86"/>
    </location>
</feature>
<keyword evidence="3" id="KW-1185">Reference proteome</keyword>
<dbReference type="KEGG" id="pmrn:116940946"/>
<reference evidence="4" key="1">
    <citation type="submission" date="2025-08" db="UniProtKB">
        <authorList>
            <consortium name="RefSeq"/>
        </authorList>
    </citation>
    <scope>IDENTIFICATION</scope>
    <source>
        <tissue evidence="4">Sperm</tissue>
    </source>
</reference>